<evidence type="ECO:0000256" key="5">
    <source>
        <dbReference type="ARBA" id="ARBA00022737"/>
    </source>
</evidence>
<dbReference type="InterPro" id="IPR011049">
    <property type="entry name" value="Serralysin-like_metalloprot_C"/>
</dbReference>
<keyword evidence="5" id="KW-0677">Repeat</keyword>
<dbReference type="GO" id="GO:0008237">
    <property type="term" value="F:metallopeptidase activity"/>
    <property type="evidence" value="ECO:0007669"/>
    <property type="project" value="InterPro"/>
</dbReference>
<protein>
    <submittedName>
        <fullName evidence="7">Serralysin</fullName>
    </submittedName>
</protein>
<dbReference type="InterPro" id="IPR018511">
    <property type="entry name" value="Hemolysin-typ_Ca-bd_CS"/>
</dbReference>
<evidence type="ECO:0000256" key="4">
    <source>
        <dbReference type="ARBA" id="ARBA00022525"/>
    </source>
</evidence>
<dbReference type="PANTHER" id="PTHR38340">
    <property type="entry name" value="S-LAYER PROTEIN"/>
    <property type="match status" value="1"/>
</dbReference>
<dbReference type="GO" id="GO:0005509">
    <property type="term" value="F:calcium ion binding"/>
    <property type="evidence" value="ECO:0007669"/>
    <property type="project" value="InterPro"/>
</dbReference>
<dbReference type="EMBL" id="FXTK01000007">
    <property type="protein sequence ID" value="SMO68551.1"/>
    <property type="molecule type" value="Genomic_DNA"/>
</dbReference>
<evidence type="ECO:0000313" key="8">
    <source>
        <dbReference type="Proteomes" id="UP000319014"/>
    </source>
</evidence>
<evidence type="ECO:0000259" key="6">
    <source>
        <dbReference type="SMART" id="SM00235"/>
    </source>
</evidence>
<dbReference type="Proteomes" id="UP000319014">
    <property type="component" value="Unassembled WGS sequence"/>
</dbReference>
<accession>A0A521DBN9</accession>
<keyword evidence="4" id="KW-0964">Secreted</keyword>
<dbReference type="Gene3D" id="3.40.390.10">
    <property type="entry name" value="Collagenase (Catalytic Domain)"/>
    <property type="match status" value="1"/>
</dbReference>
<dbReference type="GO" id="GO:0006508">
    <property type="term" value="P:proteolysis"/>
    <property type="evidence" value="ECO:0007669"/>
    <property type="project" value="InterPro"/>
</dbReference>
<name>A0A521DBN9_9RHOB</name>
<dbReference type="SUPFAM" id="SSF89260">
    <property type="entry name" value="Collagen-binding domain"/>
    <property type="match status" value="1"/>
</dbReference>
<dbReference type="OrthoDB" id="733404at2"/>
<dbReference type="InterPro" id="IPR006026">
    <property type="entry name" value="Peptidase_Metallo"/>
</dbReference>
<proteinExistence type="inferred from homology"/>
<dbReference type="SMART" id="SM00235">
    <property type="entry name" value="ZnMc"/>
    <property type="match status" value="1"/>
</dbReference>
<comment type="cofactor">
    <cofactor evidence="1">
        <name>Ca(2+)</name>
        <dbReference type="ChEBI" id="CHEBI:29108"/>
    </cofactor>
</comment>
<dbReference type="InterPro" id="IPR024079">
    <property type="entry name" value="MetalloPept_cat_dom_sf"/>
</dbReference>
<dbReference type="CDD" id="cd04277">
    <property type="entry name" value="ZnMc_serralysin_like"/>
    <property type="match status" value="1"/>
</dbReference>
<keyword evidence="8" id="KW-1185">Reference proteome</keyword>
<feature type="domain" description="Peptidase metallopeptidase" evidence="6">
    <location>
        <begin position="164"/>
        <end position="306"/>
    </location>
</feature>
<dbReference type="Pfam" id="PF00353">
    <property type="entry name" value="HemolysinCabind"/>
    <property type="match status" value="2"/>
</dbReference>
<dbReference type="SUPFAM" id="SSF55486">
    <property type="entry name" value="Metalloproteases ('zincins'), catalytic domain"/>
    <property type="match status" value="1"/>
</dbReference>
<organism evidence="7 8">
    <name type="scientific">Paracoccus laeviglucosivorans</name>
    <dbReference type="NCBI Taxonomy" id="1197861"/>
    <lineage>
        <taxon>Bacteria</taxon>
        <taxon>Pseudomonadati</taxon>
        <taxon>Pseudomonadota</taxon>
        <taxon>Alphaproteobacteria</taxon>
        <taxon>Rhodobacterales</taxon>
        <taxon>Paracoccaceae</taxon>
        <taxon>Paracoccus</taxon>
    </lineage>
</organism>
<dbReference type="SUPFAM" id="SSF51120">
    <property type="entry name" value="beta-Roll"/>
    <property type="match status" value="2"/>
</dbReference>
<sequence length="641" mass="67746">MTLARPIADDPNPFGQDVSRAVRTETSDAPAGFGTPYSMNVGDSFNGWIGSGDHDWVRINLQPGTYVISLEGVGSARLTDAYLTVMNSSGLTIAVDDDGGTNRDSRLVLNITQAGTYYLEASGYNSSHTGAYSLGVRTNTIPTFTIDQIAEQLTDGYWESTFRGRRAFDVNPGEALSVDMSGLTAAGRKLATAALAAWTDVTGTRFTNNGGFNADIRFDDSDSGAYSTSEVFGTTISSSFVNVGLDWLSSYGTGFATYSYQTYIHEIGHALGLGHAGNYNSTATFGFDNHYSNDSWQASIMSYFSQEDNTFVDASYALVMSAMMGDIAAVQDLYGVASLRTGNTVYGEQSNAGGSYGVISSLLAGPERDDITFTILDSAGIDTLNLSRDTANQRIFLGQESISDAYGLTGNISIMRGTIIENLRAGSGNDVLNGNVANNTIWGNDGNDRINGGVGNDTLLGGAGRDTLDGGAGNDVYWVDRFDAVIERANGGRDVVHAAHGMTLGANLEELRLIANGAQNGDGNGLANTIVGNGFANSIRGMGGNDRLLGMGGNDTLTGGVGADVFVFNNGRDVITDFQNDIDTIQIDNALWGNATRTVAQVLQFASIHNGDVLFSFGNGHTLRVEDVTNINALSNDLVII</sequence>
<dbReference type="Gene3D" id="2.60.120.380">
    <property type="match status" value="1"/>
</dbReference>
<dbReference type="AlphaFoldDB" id="A0A521DBN9"/>
<evidence type="ECO:0000313" key="7">
    <source>
        <dbReference type="EMBL" id="SMO68551.1"/>
    </source>
</evidence>
<dbReference type="PROSITE" id="PS00330">
    <property type="entry name" value="HEMOLYSIN_CALCIUM"/>
    <property type="match status" value="3"/>
</dbReference>
<dbReference type="InterPro" id="IPR013858">
    <property type="entry name" value="Peptidase_M10B_C"/>
</dbReference>
<dbReference type="Pfam" id="PF08548">
    <property type="entry name" value="Peptidase_M10_C"/>
    <property type="match status" value="1"/>
</dbReference>
<dbReference type="PANTHER" id="PTHR38340:SF1">
    <property type="entry name" value="S-LAYER PROTEIN"/>
    <property type="match status" value="1"/>
</dbReference>
<dbReference type="PRINTS" id="PR00313">
    <property type="entry name" value="CABNDNGRPT"/>
</dbReference>
<comment type="subcellular location">
    <subcellularLocation>
        <location evidence="2">Secreted</location>
    </subcellularLocation>
</comment>
<gene>
    <name evidence="7" type="ORF">SAMN06265221_10745</name>
</gene>
<dbReference type="RefSeq" id="WP_142663047.1">
    <property type="nucleotide sequence ID" value="NZ_FXTK01000007.1"/>
</dbReference>
<comment type="similarity">
    <text evidence="3">Belongs to the peptidase M10B family.</text>
</comment>
<evidence type="ECO:0000256" key="2">
    <source>
        <dbReference type="ARBA" id="ARBA00004613"/>
    </source>
</evidence>
<dbReference type="InterPro" id="IPR001343">
    <property type="entry name" value="Hemolysn_Ca-bd"/>
</dbReference>
<evidence type="ECO:0000256" key="3">
    <source>
        <dbReference type="ARBA" id="ARBA00009490"/>
    </source>
</evidence>
<dbReference type="InterPro" id="IPR034033">
    <property type="entry name" value="Serralysin-like"/>
</dbReference>
<dbReference type="GO" id="GO:0005615">
    <property type="term" value="C:extracellular space"/>
    <property type="evidence" value="ECO:0007669"/>
    <property type="project" value="InterPro"/>
</dbReference>
<dbReference type="GO" id="GO:0008270">
    <property type="term" value="F:zinc ion binding"/>
    <property type="evidence" value="ECO:0007669"/>
    <property type="project" value="InterPro"/>
</dbReference>
<evidence type="ECO:0000256" key="1">
    <source>
        <dbReference type="ARBA" id="ARBA00001913"/>
    </source>
</evidence>
<dbReference type="Gene3D" id="2.150.10.10">
    <property type="entry name" value="Serralysin-like metalloprotease, C-terminal"/>
    <property type="match status" value="2"/>
</dbReference>
<reference evidence="7 8" key="1">
    <citation type="submission" date="2017-05" db="EMBL/GenBank/DDBJ databases">
        <authorList>
            <person name="Varghese N."/>
            <person name="Submissions S."/>
        </authorList>
    </citation>
    <scope>NUCLEOTIDE SEQUENCE [LARGE SCALE GENOMIC DNA]</scope>
    <source>
        <strain evidence="7 8">DSM 100094</strain>
    </source>
</reference>
<dbReference type="InterPro" id="IPR050557">
    <property type="entry name" value="RTX_toxin/Mannuronan_C5-epim"/>
</dbReference>